<evidence type="ECO:0000313" key="2">
    <source>
        <dbReference type="Proteomes" id="UP000002587"/>
    </source>
</evidence>
<keyword evidence="2" id="KW-1185">Reference proteome</keyword>
<gene>
    <name evidence="1" type="ordered locus">Rmag_1056</name>
</gene>
<proteinExistence type="predicted"/>
<organism evidence="1 2">
    <name type="scientific">Ruthia magnifica subsp. Calyptogena magnifica</name>
    <dbReference type="NCBI Taxonomy" id="413404"/>
    <lineage>
        <taxon>Bacteria</taxon>
        <taxon>Pseudomonadati</taxon>
        <taxon>Pseudomonadota</taxon>
        <taxon>Gammaproteobacteria</taxon>
        <taxon>Candidatus Pseudothioglobaceae</taxon>
        <taxon>Candidatus Ruthturnera</taxon>
    </lineage>
</organism>
<sequence>MKIKAATLVLIFIIQRSKTVLSSNKFNAFSMAVDAKTTQAIIDNNGNQPIPQPKLKLNYRPDIILFNESDEFTRINGFL</sequence>
<name>A1AXV3_RUTMC</name>
<evidence type="ECO:0000313" key="1">
    <source>
        <dbReference type="EMBL" id="ABL02760.1"/>
    </source>
</evidence>
<dbReference type="KEGG" id="rma:Rmag_1056"/>
<reference evidence="1 2" key="1">
    <citation type="journal article" date="2007" name="Science">
        <title>The Calyptogena magnifica chemoautotrophic symbiont genome.</title>
        <authorList>
            <person name="Newton I.L.G."/>
            <person name="Woyke T."/>
            <person name="Auchtung T.A."/>
            <person name="Dilly G.F."/>
            <person name="Dutton R.J."/>
            <person name="Fisher M.C."/>
            <person name="Fontanez K.M."/>
            <person name="Lau E."/>
            <person name="Stewart F.J."/>
            <person name="Richardson P.M."/>
            <person name="Barry K.W."/>
            <person name="Saunders E."/>
            <person name="Detter J.C."/>
            <person name="Wu D."/>
            <person name="Eisen J.A."/>
            <person name="Cavanaugh C.M."/>
        </authorList>
    </citation>
    <scope>NUCLEOTIDE SEQUENCE [LARGE SCALE GENOMIC DNA]</scope>
    <source>
        <strain evidence="1 2">Cm</strain>
    </source>
</reference>
<dbReference type="HOGENOM" id="CLU_2603924_0_0_6"/>
<protein>
    <submittedName>
        <fullName evidence="1">Uncharacterized protein</fullName>
    </submittedName>
</protein>
<accession>A1AXV3</accession>
<dbReference type="Proteomes" id="UP000002587">
    <property type="component" value="Chromosome"/>
</dbReference>
<dbReference type="EMBL" id="CP000488">
    <property type="protein sequence ID" value="ABL02760.1"/>
    <property type="molecule type" value="Genomic_DNA"/>
</dbReference>
<dbReference type="AlphaFoldDB" id="A1AXV3"/>